<dbReference type="GO" id="GO:0035251">
    <property type="term" value="F:UDP-glucosyltransferase activity"/>
    <property type="evidence" value="ECO:0007669"/>
    <property type="project" value="TreeGrafter"/>
</dbReference>
<dbReference type="FunFam" id="3.40.50.2000:FF:000060">
    <property type="entry name" value="Glycosyltransferase"/>
    <property type="match status" value="1"/>
</dbReference>
<evidence type="ECO:0000313" key="5">
    <source>
        <dbReference type="EMBL" id="CAB4279026.1"/>
    </source>
</evidence>
<feature type="compositionally biased region" description="Pro residues" evidence="4">
    <location>
        <begin position="232"/>
        <end position="252"/>
    </location>
</feature>
<dbReference type="Gene3D" id="3.40.50.2000">
    <property type="entry name" value="Glycogen Phosphorylase B"/>
    <property type="match status" value="3"/>
</dbReference>
<evidence type="ECO:0000313" key="8">
    <source>
        <dbReference type="Proteomes" id="UP000507245"/>
    </source>
</evidence>
<evidence type="ECO:0000313" key="7">
    <source>
        <dbReference type="Proteomes" id="UP000507222"/>
    </source>
</evidence>
<feature type="region of interest" description="Disordered" evidence="4">
    <location>
        <begin position="63"/>
        <end position="93"/>
    </location>
</feature>
<proteinExistence type="inferred from homology"/>
<accession>A0A6J5UQZ5</accession>
<dbReference type="PANTHER" id="PTHR48047:SF131">
    <property type="entry name" value="GLYCOSYLTRANSFERASE"/>
    <property type="match status" value="1"/>
</dbReference>
<dbReference type="AlphaFoldDB" id="A0A6J5UQZ5"/>
<dbReference type="EMBL" id="CAEKKB010000005">
    <property type="protein sequence ID" value="CAB4309487.1"/>
    <property type="molecule type" value="Genomic_DNA"/>
</dbReference>
<dbReference type="EMBL" id="CAEKDK010000005">
    <property type="protein sequence ID" value="CAB4279026.1"/>
    <property type="molecule type" value="Genomic_DNA"/>
</dbReference>
<feature type="compositionally biased region" description="Pro residues" evidence="4">
    <location>
        <begin position="190"/>
        <end position="213"/>
    </location>
</feature>
<protein>
    <recommendedName>
        <fullName evidence="9">Glycosyltransferase</fullName>
    </recommendedName>
</protein>
<dbReference type="Proteomes" id="UP000507222">
    <property type="component" value="Unassembled WGS sequence"/>
</dbReference>
<comment type="similarity">
    <text evidence="1">Belongs to the UDP-glycosyltransferase family.</text>
</comment>
<organism evidence="5 7">
    <name type="scientific">Prunus armeniaca</name>
    <name type="common">Apricot</name>
    <name type="synonym">Armeniaca vulgaris</name>
    <dbReference type="NCBI Taxonomy" id="36596"/>
    <lineage>
        <taxon>Eukaryota</taxon>
        <taxon>Viridiplantae</taxon>
        <taxon>Streptophyta</taxon>
        <taxon>Embryophyta</taxon>
        <taxon>Tracheophyta</taxon>
        <taxon>Spermatophyta</taxon>
        <taxon>Magnoliopsida</taxon>
        <taxon>eudicotyledons</taxon>
        <taxon>Gunneridae</taxon>
        <taxon>Pentapetalae</taxon>
        <taxon>rosids</taxon>
        <taxon>fabids</taxon>
        <taxon>Rosales</taxon>
        <taxon>Rosaceae</taxon>
        <taxon>Amygdaloideae</taxon>
        <taxon>Amygdaleae</taxon>
        <taxon>Prunus</taxon>
    </lineage>
</organism>
<keyword evidence="3" id="KW-0808">Transferase</keyword>
<name>A0A6J5UQZ5_PRUAR</name>
<evidence type="ECO:0000256" key="1">
    <source>
        <dbReference type="ARBA" id="ARBA00009995"/>
    </source>
</evidence>
<keyword evidence="8" id="KW-1185">Reference proteome</keyword>
<evidence type="ECO:0008006" key="9">
    <source>
        <dbReference type="Google" id="ProtNLM"/>
    </source>
</evidence>
<dbReference type="InterPro" id="IPR002213">
    <property type="entry name" value="UDP_glucos_trans"/>
</dbReference>
<feature type="region of interest" description="Disordered" evidence="4">
    <location>
        <begin position="184"/>
        <end position="271"/>
    </location>
</feature>
<gene>
    <name evidence="5" type="ORF">CURHAP_LOCUS31034</name>
    <name evidence="6" type="ORF">ORAREDHAP_LOCUS30689</name>
</gene>
<evidence type="ECO:0000313" key="6">
    <source>
        <dbReference type="EMBL" id="CAB4309487.1"/>
    </source>
</evidence>
<dbReference type="SUPFAM" id="SSF53756">
    <property type="entry name" value="UDP-Glycosyltransferase/glycogen phosphorylase"/>
    <property type="match status" value="1"/>
</dbReference>
<feature type="compositionally biased region" description="Low complexity" evidence="4">
    <location>
        <begin position="214"/>
        <end position="231"/>
    </location>
</feature>
<reference evidence="8" key="1">
    <citation type="journal article" date="2020" name="Genome Biol.">
        <title>Gamete binning: chromosome-level and haplotype-resolved genome assembly enabled by high-throughput single-cell sequencing of gamete genomes.</title>
        <authorList>
            <person name="Campoy J.A."/>
            <person name="Sun H."/>
            <person name="Goel M."/>
            <person name="Jiao W.-B."/>
            <person name="Folz-Donahue K."/>
            <person name="Wang N."/>
            <person name="Rubio M."/>
            <person name="Liu C."/>
            <person name="Kukat C."/>
            <person name="Ruiz D."/>
            <person name="Huettel B."/>
            <person name="Schneeberger K."/>
        </authorList>
    </citation>
    <scope>NUCLEOTIDE SEQUENCE [LARGE SCALE GENOMIC DNA]</scope>
    <source>
        <strain evidence="8">cv. Rojo Pasion</strain>
    </source>
</reference>
<dbReference type="CDD" id="cd03784">
    <property type="entry name" value="GT1_Gtf-like"/>
    <property type="match status" value="1"/>
</dbReference>
<evidence type="ECO:0000256" key="4">
    <source>
        <dbReference type="SAM" id="MobiDB-lite"/>
    </source>
</evidence>
<dbReference type="Proteomes" id="UP000507245">
    <property type="component" value="Unassembled WGS sequence"/>
</dbReference>
<evidence type="ECO:0000256" key="3">
    <source>
        <dbReference type="ARBA" id="ARBA00022679"/>
    </source>
</evidence>
<dbReference type="OrthoDB" id="5835829at2759"/>
<dbReference type="Pfam" id="PF00201">
    <property type="entry name" value="UDPGT"/>
    <property type="match status" value="1"/>
</dbReference>
<dbReference type="PANTHER" id="PTHR48047">
    <property type="entry name" value="GLYCOSYLTRANSFERASE"/>
    <property type="match status" value="1"/>
</dbReference>
<reference evidence="5 7" key="2">
    <citation type="submission" date="2020-05" db="EMBL/GenBank/DDBJ databases">
        <authorList>
            <person name="Campoy J."/>
            <person name="Schneeberger K."/>
            <person name="Spophaly S."/>
        </authorList>
    </citation>
    <scope>NUCLEOTIDE SEQUENCE [LARGE SCALE GENOMIC DNA]</scope>
    <source>
        <strain evidence="5">PruArmRojPasFocal</strain>
    </source>
</reference>
<keyword evidence="2" id="KW-0328">Glycosyltransferase</keyword>
<sequence length="549" mass="59104">MANEIWIVPFFGQGHLFPLMELCKQIASRNFKAVFVISSNLSSSVPSSLRQFPLVQIAEIPDEIPPPSSSGSSPLPQPSSGPPRPHHDGHNQMGVGIEKLLSTRSDNPDSATPVCAVLDVMAGWNAEIFKKFGIPTVAIFTSGACSAAMEYAMWKAQPLDIKSGETRLLPGLPEEMALTLSDLKQHSREPPPPNHGGRPPPGAGAGFPPPGPPRSGHSDGPPLSLGGNFPPHGLPPPSGPGVDFPPPGPPLDGPGQQRRGPPKPGGRPPWVDEADRSIALLINTCDDLERPFIEYLAKQIGKPVWGVGPLLPEQYWKSDGSILRDGKLRTSNRRSNISEDEVIEWLDSKPNGSVLYVSFGSEVGPTVEEYSILAEALEASNRPFIWVVQSGSGRPPGPPHAGSKAEEGYFPHGLEERVGKRGLIIHGWAPQLLILSHPSTGGFLSHCGWNSTVEAIGRGVPFLAWPIRGDQHHDAKLVVSFLKVGYPISEEISEKIKKDDIVKGIEKLMGDEEMKQRAVRLSAKFEHGFPTSSVAALDAFRDFVAQKAA</sequence>
<evidence type="ECO:0000256" key="2">
    <source>
        <dbReference type="ARBA" id="ARBA00022676"/>
    </source>
</evidence>